<dbReference type="STRING" id="224129.A0A1W4WJE3"/>
<dbReference type="RefSeq" id="XP_018324061.1">
    <property type="nucleotide sequence ID" value="XM_018468559.2"/>
</dbReference>
<dbReference type="Gene3D" id="3.30.40.10">
    <property type="entry name" value="Zinc/RING finger domain, C3HC4 (zinc finger)"/>
    <property type="match status" value="1"/>
</dbReference>
<evidence type="ECO:0000256" key="4">
    <source>
        <dbReference type="ARBA" id="ARBA00004906"/>
    </source>
</evidence>
<evidence type="ECO:0000313" key="19">
    <source>
        <dbReference type="Proteomes" id="UP000192223"/>
    </source>
</evidence>
<evidence type="ECO:0000259" key="18">
    <source>
        <dbReference type="PROSITE" id="PS51698"/>
    </source>
</evidence>
<dbReference type="PANTHER" id="PTHR13931">
    <property type="entry name" value="UBIQUITINATION FACTOR E4"/>
    <property type="match status" value="1"/>
</dbReference>
<reference evidence="20" key="1">
    <citation type="submission" date="2025-08" db="UniProtKB">
        <authorList>
            <consortium name="RefSeq"/>
        </authorList>
    </citation>
    <scope>IDENTIFICATION</scope>
    <source>
        <tissue evidence="20">Entire body</tissue>
    </source>
</reference>
<dbReference type="KEGG" id="apln:108736209"/>
<dbReference type="GO" id="GO:0000209">
    <property type="term" value="P:protein polyubiquitination"/>
    <property type="evidence" value="ECO:0007669"/>
    <property type="project" value="TreeGrafter"/>
</dbReference>
<feature type="compositionally biased region" description="Low complexity" evidence="17">
    <location>
        <begin position="23"/>
        <end position="38"/>
    </location>
</feature>
<evidence type="ECO:0000256" key="5">
    <source>
        <dbReference type="ARBA" id="ARBA00007434"/>
    </source>
</evidence>
<dbReference type="Pfam" id="PF10408">
    <property type="entry name" value="Ufd2P_core"/>
    <property type="match status" value="1"/>
</dbReference>
<dbReference type="GO" id="GO:0005737">
    <property type="term" value="C:cytoplasm"/>
    <property type="evidence" value="ECO:0007669"/>
    <property type="project" value="UniProtKB-SubCell"/>
</dbReference>
<dbReference type="InterPro" id="IPR003613">
    <property type="entry name" value="Ubox_domain"/>
</dbReference>
<comment type="pathway">
    <text evidence="4">Protein modification; protein ubiquitination.</text>
</comment>
<dbReference type="FunCoup" id="A0A1W4WJE3">
    <property type="interactions" value="2823"/>
</dbReference>
<keyword evidence="12" id="KW-0539">Nucleus</keyword>
<keyword evidence="11" id="KW-0007">Acetylation</keyword>
<feature type="region of interest" description="Disordered" evidence="17">
    <location>
        <begin position="103"/>
        <end position="128"/>
    </location>
</feature>
<evidence type="ECO:0000256" key="9">
    <source>
        <dbReference type="ARBA" id="ARBA00022679"/>
    </source>
</evidence>
<accession>A0A1W4WJE3</accession>
<dbReference type="FunFam" id="3.30.40.10:FF:000060">
    <property type="entry name" value="ubiquitin conjugation factor E4 B"/>
    <property type="match status" value="1"/>
</dbReference>
<comment type="catalytic activity">
    <reaction evidence="1">
        <text>S-ubiquitinyl-[E2 ubiquitin-conjugating enzyme]-L-cysteine + [acceptor protein]-L-lysine = [E2 ubiquitin-conjugating enzyme]-L-cysteine + N(6)-ubiquitinyl-[acceptor protein]-L-lysine.</text>
        <dbReference type="EC" id="2.3.2.27"/>
    </reaction>
</comment>
<evidence type="ECO:0000256" key="2">
    <source>
        <dbReference type="ARBA" id="ARBA00004123"/>
    </source>
</evidence>
<evidence type="ECO:0000256" key="15">
    <source>
        <dbReference type="ARBA" id="ARBA00081821"/>
    </source>
</evidence>
<evidence type="ECO:0000256" key="11">
    <source>
        <dbReference type="ARBA" id="ARBA00022990"/>
    </source>
</evidence>
<dbReference type="CTD" id="10277"/>
<dbReference type="PROSITE" id="PS51698">
    <property type="entry name" value="U_BOX"/>
    <property type="match status" value="1"/>
</dbReference>
<dbReference type="PANTHER" id="PTHR13931:SF2">
    <property type="entry name" value="UBIQUITIN CONJUGATION FACTOR E4 B"/>
    <property type="match status" value="1"/>
</dbReference>
<gene>
    <name evidence="20" type="primary">LOC108736209</name>
</gene>
<name>A0A1W4WJE3_AGRPL</name>
<keyword evidence="10" id="KW-0833">Ubl conjugation pathway</keyword>
<evidence type="ECO:0000313" key="20">
    <source>
        <dbReference type="RefSeq" id="XP_018324061.1"/>
    </source>
</evidence>
<dbReference type="GO" id="GO:0006511">
    <property type="term" value="P:ubiquitin-dependent protein catabolic process"/>
    <property type="evidence" value="ECO:0007669"/>
    <property type="project" value="InterPro"/>
</dbReference>
<evidence type="ECO:0000256" key="12">
    <source>
        <dbReference type="ARBA" id="ARBA00023242"/>
    </source>
</evidence>
<sequence>MFKAFCQLNIRKRRLARLAALGNDSPSSLTSPPNTPISQSPLSGGLRNQSPLNFDSPTGTPIEEKCLDLKPKPKLLEEEDKAKTSQCFDCKVDQKFEGVFQIPSKPIDMPSSSKHARHLPQRSDSETSSIHMEVDEASGCAEKGGNTDIDSGIENMEVEEGDVKREICRQRTTSSSVEMSEEQIHSTLSRLLSCTFKESSETFTHLPETADLFKEVPNISVTALTSNSIMEMLQQIASGVNPFKKTDLQDDSSCLNSLSVSPTQNLSPASSPVLNCPIPFLSFKSNELNNEIPSLKLALHYLMISYAKVGVEERNNPKRSSIPPLSDILSDLREQLINYTALILQGLIFQPAPNALKEGKSPILVPLLQQTLPRGFISELVARTYTSPDCFANIFTPLLQDLFSMMQTASIVGNEHRQPLQALGELAEIRCGPNGNLRPICKLLTQQAQFLPETISQSAGREITRTSFFGPFLSISVFAEDEPKVAEKFFSGNTTSDKSLTQTLQQELENSRVMLHKIFHDVLANASSRDGMLQYLTNLLKCNEKRAQLQAEERNLAGDGFMLNVLSVLQMLAVKVKLGKIDFYYLFHPSAVIDIKNDTRLKFSSQETTDWLEEFGKQNQWTEAKFPTQCWFLTLHCHHLALMPALQRFQRRLRAMRDIQKLLDDTIATEAQWRDSPFAHRNKQLIKRWKQQVKKLNKSKACADAGLLDKNLLRRSLSFFTSVAEYLLCLMTNKSPGEINTITLPLSQNIPPVFAALPEWYVEDIAEFLLFTLQYCPVVVADNTESSLLTWILITICSSQYVKNPYLIAKIVEVVFVLNPNIQPRTELLYSRLMAHEFSHTFLPSSLMKFYTDVETTGSSSEFYDKFSIRYHISLIIKSMWSSPIHREALIKESKSGKQFVRFVNMLMNDTTFLLDESLESLKRIHEVQELITDEEGWSKLPSEQQQSRMRQLSADERQCRSYLTLARETVDMFHYLTVDIKEPFLRPELVDRLASMLNFNLQQLCGPKCKNLKVKNPNRYGWEPRRLLSQLVDIYLHLDCESFATALAGDERSFRKELFDDAMVRLERALIKTPVEIEQFKALADKANKILIHNQKSEDWLADAPEEFRDPLMDTLMTDPVLLPSGQVMDRSVIMRHLLNSNTDPFNRQPLTEDMLQPVTDLKERIKVWKLEKIRSTK</sequence>
<keyword evidence="7" id="KW-0963">Cytoplasm</keyword>
<comment type="function">
    <text evidence="13">Ubiquitin-protein ligase that probably functions as an E3 ligase in conjunction with specific E1 and E2 ligases. May also function as an E4 ligase mediating the assembly of polyubiquitin chains on substrates ubiquitinated by another E3 ubiquitin ligase. May regulate myosin assembly in striated muscles together with STUB1 and VCP/p97 by targeting myosin chaperone UNC45B for proteasomal degradation.</text>
</comment>
<dbReference type="EC" id="2.3.2.27" evidence="6"/>
<feature type="compositionally biased region" description="Polar residues" evidence="17">
    <location>
        <begin position="39"/>
        <end position="59"/>
    </location>
</feature>
<dbReference type="Proteomes" id="UP000192223">
    <property type="component" value="Unplaced"/>
</dbReference>
<dbReference type="InParanoid" id="A0A1W4WJE3"/>
<evidence type="ECO:0000256" key="17">
    <source>
        <dbReference type="SAM" id="MobiDB-lite"/>
    </source>
</evidence>
<dbReference type="GeneID" id="108736209"/>
<dbReference type="Pfam" id="PF04564">
    <property type="entry name" value="U-box"/>
    <property type="match status" value="1"/>
</dbReference>
<protein>
    <recommendedName>
        <fullName evidence="14">Ubiquitin conjugation factor E4 B</fullName>
        <ecNumber evidence="6">2.3.2.27</ecNumber>
    </recommendedName>
    <alternativeName>
        <fullName evidence="16">RING-type E3 ubiquitin transferase E4 B</fullName>
    </alternativeName>
    <alternativeName>
        <fullName evidence="15">Ubiquitin fusion degradation protein 2</fullName>
    </alternativeName>
</protein>
<dbReference type="GO" id="GO:0005634">
    <property type="term" value="C:nucleus"/>
    <property type="evidence" value="ECO:0007669"/>
    <property type="project" value="UniProtKB-SubCell"/>
</dbReference>
<dbReference type="InterPro" id="IPR013083">
    <property type="entry name" value="Znf_RING/FYVE/PHD"/>
</dbReference>
<proteinExistence type="inferred from homology"/>
<dbReference type="GO" id="GO:0036503">
    <property type="term" value="P:ERAD pathway"/>
    <property type="evidence" value="ECO:0007669"/>
    <property type="project" value="InterPro"/>
</dbReference>
<dbReference type="InterPro" id="IPR045132">
    <property type="entry name" value="UBE4"/>
</dbReference>
<dbReference type="GO" id="GO:0000151">
    <property type="term" value="C:ubiquitin ligase complex"/>
    <property type="evidence" value="ECO:0007669"/>
    <property type="project" value="InterPro"/>
</dbReference>
<keyword evidence="8" id="KW-0597">Phosphoprotein</keyword>
<feature type="region of interest" description="Disordered" evidence="17">
    <location>
        <begin position="23"/>
        <end position="64"/>
    </location>
</feature>
<dbReference type="AlphaFoldDB" id="A0A1W4WJE3"/>
<dbReference type="CDD" id="cd16658">
    <property type="entry name" value="RING-Ubox_UBE4B"/>
    <property type="match status" value="1"/>
</dbReference>
<keyword evidence="9" id="KW-0808">Transferase</keyword>
<evidence type="ECO:0000256" key="14">
    <source>
        <dbReference type="ARBA" id="ARBA00072779"/>
    </source>
</evidence>
<evidence type="ECO:0000256" key="16">
    <source>
        <dbReference type="ARBA" id="ARBA00083610"/>
    </source>
</evidence>
<evidence type="ECO:0000256" key="10">
    <source>
        <dbReference type="ARBA" id="ARBA00022786"/>
    </source>
</evidence>
<dbReference type="InterPro" id="IPR019474">
    <property type="entry name" value="Ub_conjug_fac_E4_core"/>
</dbReference>
<keyword evidence="19" id="KW-1185">Reference proteome</keyword>
<evidence type="ECO:0000256" key="3">
    <source>
        <dbReference type="ARBA" id="ARBA00004496"/>
    </source>
</evidence>
<comment type="similarity">
    <text evidence="5">Belongs to the ubiquitin conjugation factor E4 family.</text>
</comment>
<organism evidence="19 20">
    <name type="scientific">Agrilus planipennis</name>
    <name type="common">Emerald ash borer</name>
    <name type="synonym">Agrilus marcopoli</name>
    <dbReference type="NCBI Taxonomy" id="224129"/>
    <lineage>
        <taxon>Eukaryota</taxon>
        <taxon>Metazoa</taxon>
        <taxon>Ecdysozoa</taxon>
        <taxon>Arthropoda</taxon>
        <taxon>Hexapoda</taxon>
        <taxon>Insecta</taxon>
        <taxon>Pterygota</taxon>
        <taxon>Neoptera</taxon>
        <taxon>Endopterygota</taxon>
        <taxon>Coleoptera</taxon>
        <taxon>Polyphaga</taxon>
        <taxon>Elateriformia</taxon>
        <taxon>Buprestoidea</taxon>
        <taxon>Buprestidae</taxon>
        <taxon>Agrilinae</taxon>
        <taxon>Agrilus</taxon>
    </lineage>
</organism>
<evidence type="ECO:0000256" key="6">
    <source>
        <dbReference type="ARBA" id="ARBA00012483"/>
    </source>
</evidence>
<evidence type="ECO:0000256" key="7">
    <source>
        <dbReference type="ARBA" id="ARBA00022490"/>
    </source>
</evidence>
<dbReference type="SUPFAM" id="SSF57850">
    <property type="entry name" value="RING/U-box"/>
    <property type="match status" value="1"/>
</dbReference>
<dbReference type="SMART" id="SM00504">
    <property type="entry name" value="Ubox"/>
    <property type="match status" value="1"/>
</dbReference>
<dbReference type="GO" id="GO:0034450">
    <property type="term" value="F:ubiquitin-ubiquitin ligase activity"/>
    <property type="evidence" value="ECO:0007669"/>
    <property type="project" value="InterPro"/>
</dbReference>
<dbReference type="UniPathway" id="UPA00143"/>
<feature type="domain" description="U-box" evidence="18">
    <location>
        <begin position="1104"/>
        <end position="1177"/>
    </location>
</feature>
<evidence type="ECO:0000256" key="1">
    <source>
        <dbReference type="ARBA" id="ARBA00000900"/>
    </source>
</evidence>
<dbReference type="OrthoDB" id="20295at2759"/>
<comment type="subcellular location">
    <subcellularLocation>
        <location evidence="3">Cytoplasm</location>
    </subcellularLocation>
    <subcellularLocation>
        <location evidence="2">Nucleus</location>
    </subcellularLocation>
</comment>
<evidence type="ECO:0000256" key="8">
    <source>
        <dbReference type="ARBA" id="ARBA00022553"/>
    </source>
</evidence>
<evidence type="ECO:0000256" key="13">
    <source>
        <dbReference type="ARBA" id="ARBA00056267"/>
    </source>
</evidence>